<evidence type="ECO:0000256" key="6">
    <source>
        <dbReference type="ARBA" id="ARBA00023010"/>
    </source>
</evidence>
<gene>
    <name evidence="11" type="ORF">BDZ94DRAFT_1161306</name>
</gene>
<evidence type="ECO:0000256" key="3">
    <source>
        <dbReference type="ARBA" id="ARBA00022448"/>
    </source>
</evidence>
<evidence type="ECO:0000256" key="2">
    <source>
        <dbReference type="ARBA" id="ARBA00005569"/>
    </source>
</evidence>
<dbReference type="GO" id="GO:0006606">
    <property type="term" value="P:protein import into nucleus"/>
    <property type="evidence" value="ECO:0007669"/>
    <property type="project" value="TreeGrafter"/>
</dbReference>
<comment type="similarity">
    <text evidence="2">Belongs to the nucleoporin Nup133 family.</text>
</comment>
<feature type="region of interest" description="Disordered" evidence="8">
    <location>
        <begin position="1"/>
        <end position="50"/>
    </location>
</feature>
<feature type="compositionally biased region" description="Polar residues" evidence="8">
    <location>
        <begin position="30"/>
        <end position="43"/>
    </location>
</feature>
<evidence type="ECO:0000313" key="12">
    <source>
        <dbReference type="Proteomes" id="UP000807353"/>
    </source>
</evidence>
<dbReference type="GO" id="GO:0016973">
    <property type="term" value="P:poly(A)+ mRNA export from nucleus"/>
    <property type="evidence" value="ECO:0007669"/>
    <property type="project" value="TreeGrafter"/>
</dbReference>
<dbReference type="AlphaFoldDB" id="A0A9P5Y9Q5"/>
<dbReference type="InterPro" id="IPR014908">
    <property type="entry name" value="Nucleoporin_Nup133/Nup155_N"/>
</dbReference>
<evidence type="ECO:0000259" key="9">
    <source>
        <dbReference type="Pfam" id="PF03177"/>
    </source>
</evidence>
<dbReference type="Proteomes" id="UP000807353">
    <property type="component" value="Unassembled WGS sequence"/>
</dbReference>
<dbReference type="SUPFAM" id="SSF117289">
    <property type="entry name" value="Nucleoporin domain"/>
    <property type="match status" value="1"/>
</dbReference>
<keyword evidence="3" id="KW-0813">Transport</keyword>
<proteinExistence type="inferred from homology"/>
<organism evidence="11 12">
    <name type="scientific">Collybia nuda</name>
    <dbReference type="NCBI Taxonomy" id="64659"/>
    <lineage>
        <taxon>Eukaryota</taxon>
        <taxon>Fungi</taxon>
        <taxon>Dikarya</taxon>
        <taxon>Basidiomycota</taxon>
        <taxon>Agaricomycotina</taxon>
        <taxon>Agaricomycetes</taxon>
        <taxon>Agaricomycetidae</taxon>
        <taxon>Agaricales</taxon>
        <taxon>Tricholomatineae</taxon>
        <taxon>Clitocybaceae</taxon>
        <taxon>Collybia</taxon>
    </lineage>
</organism>
<evidence type="ECO:0000259" key="10">
    <source>
        <dbReference type="Pfam" id="PF08801"/>
    </source>
</evidence>
<sequence length="1201" mass="134137">MATFSPSPVPRRSTRTRPPVGSPPRRIRVTGNSRPVSRLQTPALTAGDHDSAHSVMDVDEANSIYNEKTSPRTSGEAIFAKSEELTASSYANLPVELKQVLKNADFYGDAYTGDIDTLTGFALVASVQTCFVWQHAQAIKGTPTCYIFACPHDSDRIPSTPLHGLIPFNSSREPGLLLISLRGNIRFWDSIGIGLAGGDHYTTVYLQLSDEEEITNLIRSDPQTYILSTSHGTLFRLILTSSGGKYHLTYHSFARPSHSLSFSRLLPSIFSSSTSVPTVSTTHSRNVNAVALGPQTSTGGREVWALVDTHVQKWDMKSEGWEELIIDENLSSILISTLRDSFGRSVSGDDKHIDLELLDLAINGNGMLVILISYAGAEAESSMAVDMTGVRRIYALTHISYQDETFHVESLKTVPYQSTSNSGAPTHARIRLLLDGALISVQFGDAVALCAKDSDYRDRLELKSATDRTLGVGVGPSDGSLLILTASAMMKASIDLDKVLTFDPQNGRAKLIKSTMMQAILYSSPENPLHFSFPPEVDEESLMQGAEQLSQAVLESDPAVVRQNHDLGAQLTARKERLSWLIRFINDNTALVKMSQRSRQKLATDAEKLYACYQLWLRHDDLLASNPVHSILNDAVHAYMEEIGQGHHEDVMRTFFRGCVGDIGGLVRKVMDITTQAAHATNKDIAEFLPEANRIVLTVLQSAFDYREYNLGVYGVDLPMIKPWSSRPAIIDVILGLFDATTKVVDSVILEGEDMDKSVDPNMQLPGLATILFACIQERLSWLGSPVVADDPSAIRDRDDLQKKLALLRPEVLETLRRHGHAGAAFTLAERYEDFGSLVALCHREVVYPPEHNPNYLRIQAYIERFKDAFTTELFQWYIQHGEVRCIFTEEDDHTVYLDKFFRESHNNTISWMHDLGKARYEAAATALLVEAEQARTLETKHLMLSIGKLSHLAQLHEVDATVDDSVLDVFHDDLDFVSVHEALLQDFKSALEVVRSRQSLENQIDIILKTKAAKLVEKKALTHIFRKLVRELLQGRTLSMEDAVDVLTLKDNSTTLEDFGTALHLLARVQNVPNARKSSAFRTVWRRIYIHDDWDAMRKTANISDAELNEKLRSTALYCTFCAILPREHQPEGYETLPDVALITPSKEEISSRWPGMSPDQVEAITQDYNLECDRLGELDLNDVYYRIRELAAHDIVWQS</sequence>
<dbReference type="InterPro" id="IPR037624">
    <property type="entry name" value="Nup133-like"/>
</dbReference>
<dbReference type="Pfam" id="PF08801">
    <property type="entry name" value="Nucleoporin_N"/>
    <property type="match status" value="1"/>
</dbReference>
<dbReference type="GO" id="GO:0031080">
    <property type="term" value="C:nuclear pore outer ring"/>
    <property type="evidence" value="ECO:0007669"/>
    <property type="project" value="TreeGrafter"/>
</dbReference>
<comment type="subcellular location">
    <subcellularLocation>
        <location evidence="1">Nucleus envelope</location>
    </subcellularLocation>
</comment>
<dbReference type="PANTHER" id="PTHR13405">
    <property type="entry name" value="NUCLEAR PORE COMPLEX PROTEIN NUP133"/>
    <property type="match status" value="1"/>
</dbReference>
<feature type="domain" description="Nucleoporin Nup133/Nup155-like C-terminal" evidence="9">
    <location>
        <begin position="858"/>
        <end position="1173"/>
    </location>
</feature>
<dbReference type="InterPro" id="IPR007187">
    <property type="entry name" value="Nucleoporin_Nup133/Nup155_C"/>
</dbReference>
<dbReference type="PANTHER" id="PTHR13405:SF11">
    <property type="entry name" value="NUCLEAR PORE COMPLEX PROTEIN NUP133"/>
    <property type="match status" value="1"/>
</dbReference>
<evidence type="ECO:0000256" key="5">
    <source>
        <dbReference type="ARBA" id="ARBA00022927"/>
    </source>
</evidence>
<name>A0A9P5Y9Q5_9AGAR</name>
<protein>
    <submittedName>
        <fullName evidence="11">Uncharacterized protein</fullName>
    </submittedName>
</protein>
<dbReference type="Gene3D" id="2.130.10.10">
    <property type="entry name" value="YVTN repeat-like/Quinoprotein amine dehydrogenase"/>
    <property type="match status" value="1"/>
</dbReference>
<evidence type="ECO:0000256" key="1">
    <source>
        <dbReference type="ARBA" id="ARBA00004259"/>
    </source>
</evidence>
<dbReference type="Pfam" id="PF03177">
    <property type="entry name" value="Nucleoporin_C"/>
    <property type="match status" value="1"/>
</dbReference>
<accession>A0A9P5Y9Q5</accession>
<keyword evidence="12" id="KW-1185">Reference proteome</keyword>
<evidence type="ECO:0000313" key="11">
    <source>
        <dbReference type="EMBL" id="KAF9464745.1"/>
    </source>
</evidence>
<dbReference type="EMBL" id="MU150252">
    <property type="protein sequence ID" value="KAF9464745.1"/>
    <property type="molecule type" value="Genomic_DNA"/>
</dbReference>
<evidence type="ECO:0000256" key="7">
    <source>
        <dbReference type="ARBA" id="ARBA00023242"/>
    </source>
</evidence>
<dbReference type="Gene3D" id="1.20.58.1380">
    <property type="match status" value="1"/>
</dbReference>
<keyword evidence="4" id="KW-0509">mRNA transport</keyword>
<reference evidence="11" key="1">
    <citation type="submission" date="2020-11" db="EMBL/GenBank/DDBJ databases">
        <authorList>
            <consortium name="DOE Joint Genome Institute"/>
            <person name="Ahrendt S."/>
            <person name="Riley R."/>
            <person name="Andreopoulos W."/>
            <person name="Labutti K."/>
            <person name="Pangilinan J."/>
            <person name="Ruiz-Duenas F.J."/>
            <person name="Barrasa J.M."/>
            <person name="Sanchez-Garcia M."/>
            <person name="Camarero S."/>
            <person name="Miyauchi S."/>
            <person name="Serrano A."/>
            <person name="Linde D."/>
            <person name="Babiker R."/>
            <person name="Drula E."/>
            <person name="Ayuso-Fernandez I."/>
            <person name="Pacheco R."/>
            <person name="Padilla G."/>
            <person name="Ferreira P."/>
            <person name="Barriuso J."/>
            <person name="Kellner H."/>
            <person name="Castanera R."/>
            <person name="Alfaro M."/>
            <person name="Ramirez L."/>
            <person name="Pisabarro A.G."/>
            <person name="Kuo A."/>
            <person name="Tritt A."/>
            <person name="Lipzen A."/>
            <person name="He G."/>
            <person name="Yan M."/>
            <person name="Ng V."/>
            <person name="Cullen D."/>
            <person name="Martin F."/>
            <person name="Rosso M.-N."/>
            <person name="Henrissat B."/>
            <person name="Hibbett D."/>
            <person name="Martinez A.T."/>
            <person name="Grigoriev I.V."/>
        </authorList>
    </citation>
    <scope>NUCLEOTIDE SEQUENCE</scope>
    <source>
        <strain evidence="11">CBS 247.69</strain>
    </source>
</reference>
<evidence type="ECO:0000256" key="4">
    <source>
        <dbReference type="ARBA" id="ARBA00022816"/>
    </source>
</evidence>
<feature type="domain" description="Nucleoporin Nup133/Nup155-like N-terminal" evidence="10">
    <location>
        <begin position="85"/>
        <end position="449"/>
    </location>
</feature>
<dbReference type="OrthoDB" id="103454at2759"/>
<comment type="caution">
    <text evidence="11">The sequence shown here is derived from an EMBL/GenBank/DDBJ whole genome shotgun (WGS) entry which is preliminary data.</text>
</comment>
<evidence type="ECO:0000256" key="8">
    <source>
        <dbReference type="SAM" id="MobiDB-lite"/>
    </source>
</evidence>
<dbReference type="GO" id="GO:0017056">
    <property type="term" value="F:structural constituent of nuclear pore"/>
    <property type="evidence" value="ECO:0007669"/>
    <property type="project" value="InterPro"/>
</dbReference>
<keyword evidence="6" id="KW-0811">Translocation</keyword>
<keyword evidence="7" id="KW-0539">Nucleus</keyword>
<dbReference type="GO" id="GO:0000972">
    <property type="term" value="P:transcription-dependent tethering of RNA polymerase II gene DNA at nuclear periphery"/>
    <property type="evidence" value="ECO:0007669"/>
    <property type="project" value="TreeGrafter"/>
</dbReference>
<dbReference type="InterPro" id="IPR015943">
    <property type="entry name" value="WD40/YVTN_repeat-like_dom_sf"/>
</dbReference>
<keyword evidence="5" id="KW-0653">Protein transport</keyword>